<name>A0ABX6LYU0_BACMO</name>
<keyword evidence="3" id="KW-0762">Sugar transport</keyword>
<keyword evidence="4" id="KW-0808">Transferase</keyword>
<evidence type="ECO:0000256" key="4">
    <source>
        <dbReference type="ARBA" id="ARBA00022679"/>
    </source>
</evidence>
<evidence type="ECO:0000313" key="9">
    <source>
        <dbReference type="Proteomes" id="UP000501048"/>
    </source>
</evidence>
<keyword evidence="6" id="KW-0418">Kinase</keyword>
<dbReference type="Proteomes" id="UP000501048">
    <property type="component" value="Chromosome"/>
</dbReference>
<dbReference type="SUPFAM" id="SSF51261">
    <property type="entry name" value="Duplicated hybrid motif"/>
    <property type="match status" value="1"/>
</dbReference>
<dbReference type="InterPro" id="IPR011055">
    <property type="entry name" value="Dup_hybrid_motif"/>
</dbReference>
<accession>A0ABX6LYU0</accession>
<evidence type="ECO:0000256" key="6">
    <source>
        <dbReference type="ARBA" id="ARBA00022777"/>
    </source>
</evidence>
<sequence length="176" mass="18906">MNWKGDNTLLKKLFGMGKSEEKSTEEVIYSPADGTVMDLTDVPDPVFSQKMMGEGIAVEPSNGEIVSPVEGEVIQLFHTKHAVGIRARSGIELLIHVGLETVNMNGEGFTAHIKEGDKVKVGDPLITCDLELIKEKASSAVIPIVIMNGEAVETIEPAGEKAAHKGETKLLTIKAK</sequence>
<protein>
    <submittedName>
        <fullName evidence="8">PTS system, glucose-specific IIA component</fullName>
    </submittedName>
</protein>
<evidence type="ECO:0000256" key="2">
    <source>
        <dbReference type="ARBA" id="ARBA00022448"/>
    </source>
</evidence>
<dbReference type="PROSITE" id="PS51093">
    <property type="entry name" value="PTS_EIIA_TYPE_1"/>
    <property type="match status" value="1"/>
</dbReference>
<feature type="domain" description="PTS EIIA type-1" evidence="7">
    <location>
        <begin position="44"/>
        <end position="148"/>
    </location>
</feature>
<dbReference type="InterPro" id="IPR050890">
    <property type="entry name" value="PTS_EIIA_component"/>
</dbReference>
<dbReference type="PROSITE" id="PS00371">
    <property type="entry name" value="PTS_EIIA_TYPE_1_HIS"/>
    <property type="match status" value="1"/>
</dbReference>
<keyword evidence="9" id="KW-1185">Reference proteome</keyword>
<evidence type="ECO:0000313" key="8">
    <source>
        <dbReference type="EMBL" id="QJC96578.1"/>
    </source>
</evidence>
<proteinExistence type="predicted"/>
<organism evidence="8 9">
    <name type="scientific">Bacillus mojavensis</name>
    <dbReference type="NCBI Taxonomy" id="72360"/>
    <lineage>
        <taxon>Bacteria</taxon>
        <taxon>Bacillati</taxon>
        <taxon>Bacillota</taxon>
        <taxon>Bacilli</taxon>
        <taxon>Bacillales</taxon>
        <taxon>Bacillaceae</taxon>
        <taxon>Bacillus</taxon>
    </lineage>
</organism>
<comment type="subcellular location">
    <subcellularLocation>
        <location evidence="1">Cytoplasm</location>
    </subcellularLocation>
</comment>
<dbReference type="PANTHER" id="PTHR45008:SF1">
    <property type="entry name" value="PTS SYSTEM GLUCOSE-SPECIFIC EIIA COMPONENT"/>
    <property type="match status" value="1"/>
</dbReference>
<keyword evidence="2" id="KW-0813">Transport</keyword>
<dbReference type="EMBL" id="CP051464">
    <property type="protein sequence ID" value="QJC96578.1"/>
    <property type="molecule type" value="Genomic_DNA"/>
</dbReference>
<dbReference type="PANTHER" id="PTHR45008">
    <property type="entry name" value="PTS SYSTEM GLUCOSE-SPECIFIC EIIA COMPONENT"/>
    <property type="match status" value="1"/>
</dbReference>
<dbReference type="Pfam" id="PF00358">
    <property type="entry name" value="PTS_EIIA_1"/>
    <property type="match status" value="1"/>
</dbReference>
<reference evidence="8 9" key="1">
    <citation type="submission" date="2020-04" db="EMBL/GenBank/DDBJ databases">
        <title>Plant growth promoting and environmental Bacillus: genomic and epigenetic comparison.</title>
        <authorList>
            <person name="Reva O.N."/>
            <person name="Lutz S."/>
            <person name="Ahrens C.H."/>
        </authorList>
    </citation>
    <scope>NUCLEOTIDE SEQUENCE [LARGE SCALE GENOMIC DNA]</scope>
    <source>
        <strain evidence="8 9">UCMB5075</strain>
    </source>
</reference>
<dbReference type="Gene3D" id="2.70.70.10">
    <property type="entry name" value="Glucose Permease (Domain IIA)"/>
    <property type="match status" value="1"/>
</dbReference>
<dbReference type="InterPro" id="IPR001127">
    <property type="entry name" value="PTS_EIIA_1_perm"/>
</dbReference>
<evidence type="ECO:0000256" key="3">
    <source>
        <dbReference type="ARBA" id="ARBA00022597"/>
    </source>
</evidence>
<evidence type="ECO:0000259" key="7">
    <source>
        <dbReference type="PROSITE" id="PS51093"/>
    </source>
</evidence>
<keyword evidence="5" id="KW-0598">Phosphotransferase system</keyword>
<evidence type="ECO:0000256" key="5">
    <source>
        <dbReference type="ARBA" id="ARBA00022683"/>
    </source>
</evidence>
<gene>
    <name evidence="8" type="primary">ypqE</name>
    <name evidence="8" type="ORF">HC660_21030</name>
</gene>
<dbReference type="NCBIfam" id="TIGR00830">
    <property type="entry name" value="PTBA"/>
    <property type="match status" value="1"/>
</dbReference>
<evidence type="ECO:0000256" key="1">
    <source>
        <dbReference type="ARBA" id="ARBA00004496"/>
    </source>
</evidence>